<dbReference type="AlphaFoldDB" id="W1DU55"/>
<comment type="caution">
    <text evidence="1">The sequence shown here is derived from an EMBL/GenBank/DDBJ whole genome shotgun (WGS) entry which is preliminary data.</text>
</comment>
<organism evidence="1 2">
    <name type="scientific">Klebsiella pneumoniae IS43</name>
    <dbReference type="NCBI Taxonomy" id="1432552"/>
    <lineage>
        <taxon>Bacteria</taxon>
        <taxon>Pseudomonadati</taxon>
        <taxon>Pseudomonadota</taxon>
        <taxon>Gammaproteobacteria</taxon>
        <taxon>Enterobacterales</taxon>
        <taxon>Enterobacteriaceae</taxon>
        <taxon>Klebsiella/Raoultella group</taxon>
        <taxon>Klebsiella</taxon>
        <taxon>Klebsiella pneumoniae complex</taxon>
    </lineage>
</organism>
<proteinExistence type="predicted"/>
<keyword evidence="2" id="KW-1185">Reference proteome</keyword>
<accession>W1DU55</accession>
<dbReference type="EMBL" id="CBWK010000767">
    <property type="protein sequence ID" value="CDL12225.1"/>
    <property type="molecule type" value="Genomic_DNA"/>
</dbReference>
<sequence length="39" mass="4460">MFNKVITECQVFYDLSIPGGKRMDMMTTLISTFCKVPTI</sequence>
<protein>
    <submittedName>
        <fullName evidence="1">Uncharacterized protein</fullName>
    </submittedName>
</protein>
<evidence type="ECO:0000313" key="2">
    <source>
        <dbReference type="Proteomes" id="UP000019183"/>
    </source>
</evidence>
<reference evidence="1" key="1">
    <citation type="submission" date="2013-10" db="EMBL/GenBank/DDBJ databases">
        <title>Antibiotic resistance diversity of beta-lactamase producers in the General Hospital Vienna.</title>
        <authorList>
            <person name="Barisic I."/>
            <person name="Mitteregger D."/>
            <person name="Hirschl A.M."/>
            <person name="Noehammer C."/>
            <person name="Wiesinger-Mayr H."/>
        </authorList>
    </citation>
    <scope>NUCLEOTIDE SEQUENCE [LARGE SCALE GENOMIC DNA]</scope>
    <source>
        <strain evidence="1">IS43</strain>
    </source>
</reference>
<evidence type="ECO:0000313" key="1">
    <source>
        <dbReference type="EMBL" id="CDL12225.1"/>
    </source>
</evidence>
<dbReference type="Proteomes" id="UP000019183">
    <property type="component" value="Unassembled WGS sequence"/>
</dbReference>
<name>W1DU55_KLEPN</name>